<reference evidence="5 6" key="1">
    <citation type="submission" date="2018-06" db="EMBL/GenBank/DDBJ databases">
        <title>Complete Genomes of Monosporascus.</title>
        <authorList>
            <person name="Robinson A.J."/>
            <person name="Natvig D.O."/>
        </authorList>
    </citation>
    <scope>NUCLEOTIDE SEQUENCE [LARGE SCALE GENOMIC DNA]</scope>
    <source>
        <strain evidence="5 6">CBS 110550</strain>
    </source>
</reference>
<dbReference type="InterPro" id="IPR016053">
    <property type="entry name" value="Haem_Oase-like"/>
</dbReference>
<evidence type="ECO:0000313" key="6">
    <source>
        <dbReference type="Proteomes" id="UP000293360"/>
    </source>
</evidence>
<keyword evidence="6" id="KW-1185">Reference proteome</keyword>
<dbReference type="AlphaFoldDB" id="A0A4Q4T7M6"/>
<evidence type="ECO:0000313" key="5">
    <source>
        <dbReference type="EMBL" id="RYP01163.1"/>
    </source>
</evidence>
<dbReference type="GO" id="GO:0004392">
    <property type="term" value="F:heme oxygenase (decyclizing) activity"/>
    <property type="evidence" value="ECO:0007669"/>
    <property type="project" value="InterPro"/>
</dbReference>
<organism evidence="5 6">
    <name type="scientific">Monosporascus ibericus</name>
    <dbReference type="NCBI Taxonomy" id="155417"/>
    <lineage>
        <taxon>Eukaryota</taxon>
        <taxon>Fungi</taxon>
        <taxon>Dikarya</taxon>
        <taxon>Ascomycota</taxon>
        <taxon>Pezizomycotina</taxon>
        <taxon>Sordariomycetes</taxon>
        <taxon>Xylariomycetidae</taxon>
        <taxon>Xylariales</taxon>
        <taxon>Xylariales incertae sedis</taxon>
        <taxon>Monosporascus</taxon>
    </lineage>
</organism>
<dbReference type="OrthoDB" id="652091at2759"/>
<dbReference type="EMBL" id="QJNU01000367">
    <property type="protein sequence ID" value="RYP01163.1"/>
    <property type="molecule type" value="Genomic_DNA"/>
</dbReference>
<proteinExistence type="predicted"/>
<dbReference type="GO" id="GO:0006788">
    <property type="term" value="P:heme oxidation"/>
    <property type="evidence" value="ECO:0007669"/>
    <property type="project" value="InterPro"/>
</dbReference>
<keyword evidence="3" id="KW-0408">Iron</keyword>
<dbReference type="Proteomes" id="UP000293360">
    <property type="component" value="Unassembled WGS sequence"/>
</dbReference>
<sequence length="350" mass="38517">MPAKTGETDRPLSVLINTATRSVHTKLNKLVVSRLSLALPPKAEDASNYVSGLLHITPIYIAFESIWSKILQSRVTVEEEDDPDNADSSDICDPETAQSGPADLQTLRDILRIPHPITVHPRTRSLLTNLHLPGLARSRELQKDIVSLTGWSNRTVTEHLEDAAESPTLSEFLHHINQATETRPHVLTAYAWVLYMALFSGGRIIRSTLQSVPPDFWVPASAAHHQSASRTGPGVAAAAAGGGPLHFFSFASTPDDGEELKTTFKQRLVESEALLTGAEREDVVQEARNIFGFMVRLVTELDNVCDTEESDASHMVSLRSRDSVVIEKERRALARLARKVAEEAKRDAGR</sequence>
<keyword evidence="2" id="KW-0479">Metal-binding</keyword>
<feature type="compositionally biased region" description="Acidic residues" evidence="4">
    <location>
        <begin position="78"/>
        <end position="93"/>
    </location>
</feature>
<dbReference type="GO" id="GO:0046872">
    <property type="term" value="F:metal ion binding"/>
    <property type="evidence" value="ECO:0007669"/>
    <property type="project" value="UniProtKB-KW"/>
</dbReference>
<dbReference type="Gene3D" id="1.20.910.10">
    <property type="entry name" value="Heme oxygenase-like"/>
    <property type="match status" value="1"/>
</dbReference>
<dbReference type="InterPro" id="IPR002051">
    <property type="entry name" value="Haem_Oase"/>
</dbReference>
<comment type="caution">
    <text evidence="5">The sequence shown here is derived from an EMBL/GenBank/DDBJ whole genome shotgun (WGS) entry which is preliminary data.</text>
</comment>
<dbReference type="STRING" id="155417.A0A4Q4T7M6"/>
<accession>A0A4Q4T7M6</accession>
<evidence type="ECO:0000256" key="3">
    <source>
        <dbReference type="ARBA" id="ARBA00023004"/>
    </source>
</evidence>
<feature type="region of interest" description="Disordered" evidence="4">
    <location>
        <begin position="78"/>
        <end position="100"/>
    </location>
</feature>
<evidence type="ECO:0000256" key="1">
    <source>
        <dbReference type="ARBA" id="ARBA00022617"/>
    </source>
</evidence>
<gene>
    <name evidence="5" type="ORF">DL764_006286</name>
</gene>
<dbReference type="CDD" id="cd19165">
    <property type="entry name" value="HemeO"/>
    <property type="match status" value="1"/>
</dbReference>
<name>A0A4Q4T7M6_9PEZI</name>
<evidence type="ECO:0000256" key="4">
    <source>
        <dbReference type="SAM" id="MobiDB-lite"/>
    </source>
</evidence>
<evidence type="ECO:0000256" key="2">
    <source>
        <dbReference type="ARBA" id="ARBA00022723"/>
    </source>
</evidence>
<keyword evidence="1" id="KW-0349">Heme</keyword>
<dbReference type="SUPFAM" id="SSF48613">
    <property type="entry name" value="Heme oxygenase-like"/>
    <property type="match status" value="1"/>
</dbReference>
<dbReference type="PANTHER" id="PTHR10720">
    <property type="entry name" value="HEME OXYGENASE"/>
    <property type="match status" value="1"/>
</dbReference>
<evidence type="ECO:0008006" key="7">
    <source>
        <dbReference type="Google" id="ProtNLM"/>
    </source>
</evidence>
<dbReference type="PANTHER" id="PTHR10720:SF0">
    <property type="entry name" value="HEME OXYGENASE"/>
    <property type="match status" value="1"/>
</dbReference>
<dbReference type="Pfam" id="PF01126">
    <property type="entry name" value="Heme_oxygenase"/>
    <property type="match status" value="1"/>
</dbReference>
<protein>
    <recommendedName>
        <fullName evidence="7">Heme oxygenase-like protein</fullName>
    </recommendedName>
</protein>
<dbReference type="InterPro" id="IPR016084">
    <property type="entry name" value="Haem_Oase-like_multi-hlx"/>
</dbReference>